<accession>A0A6A6UDN9</accession>
<feature type="region of interest" description="Disordered" evidence="1">
    <location>
        <begin position="253"/>
        <end position="369"/>
    </location>
</feature>
<gene>
    <name evidence="2" type="ORF">BT63DRAFT_424338</name>
</gene>
<protein>
    <submittedName>
        <fullName evidence="2">Uncharacterized protein</fullName>
    </submittedName>
</protein>
<feature type="compositionally biased region" description="Polar residues" evidence="1">
    <location>
        <begin position="309"/>
        <end position="323"/>
    </location>
</feature>
<evidence type="ECO:0000256" key="1">
    <source>
        <dbReference type="SAM" id="MobiDB-lite"/>
    </source>
</evidence>
<dbReference type="Proteomes" id="UP000799302">
    <property type="component" value="Unassembled WGS sequence"/>
</dbReference>
<organism evidence="2 3">
    <name type="scientific">Microthyrium microscopicum</name>
    <dbReference type="NCBI Taxonomy" id="703497"/>
    <lineage>
        <taxon>Eukaryota</taxon>
        <taxon>Fungi</taxon>
        <taxon>Dikarya</taxon>
        <taxon>Ascomycota</taxon>
        <taxon>Pezizomycotina</taxon>
        <taxon>Dothideomycetes</taxon>
        <taxon>Dothideomycetes incertae sedis</taxon>
        <taxon>Microthyriales</taxon>
        <taxon>Microthyriaceae</taxon>
        <taxon>Microthyrium</taxon>
    </lineage>
</organism>
<keyword evidence="3" id="KW-1185">Reference proteome</keyword>
<feature type="compositionally biased region" description="Pro residues" evidence="1">
    <location>
        <begin position="290"/>
        <end position="301"/>
    </location>
</feature>
<dbReference type="CDD" id="cd22249">
    <property type="entry name" value="UDM1_RNF168_RNF169-like"/>
    <property type="match status" value="1"/>
</dbReference>
<feature type="region of interest" description="Disordered" evidence="1">
    <location>
        <begin position="453"/>
        <end position="508"/>
    </location>
</feature>
<evidence type="ECO:0000313" key="3">
    <source>
        <dbReference type="Proteomes" id="UP000799302"/>
    </source>
</evidence>
<sequence>MLDSNLPTYFFRPSTDRTSRHDYSLLFTQHDSDPEPRYTLRFPDPSTPIAKNLYACALFDAYVPDLNYGEVLLRPNWQQPTLSAQEIRAQNGVPPAPAPLIPAEFGVQLYNPDQQVVVTEKRANWGSDTYHFSMPQMSFRTPSASSLDRGANDPLADATTPLLRFMWKKEGSLSNNIVCYLTGKSTDTNKKKKGGKEPDIMVAILHNYRDITLYESNFHRIDMEDYKGLEVVLLLSAWVIRDVYCQQRKDCFNTGEAPRKNSGGILGRKKSTPMLNGNASSMNLTSPAAVRPPGPTPPPRPGSAAQPHRISNSPYGRAQSTPPLQAPPPDAREQWQIDAEATRLRKQQESEKRTAEARRQQQAKADEMEARRIRKMIEAEDKERRKREAEVERETARLRKKYGDQANLLESSQPPRPPQRQSAPMYGHAAGAQTSVNLGGYQGAAGPSTYLHPYGAQGGGRPAASMLNLGGQVQQQAKPKKSFLGLRRSSDERIPVPQTLHKKKSSFW</sequence>
<feature type="compositionally biased region" description="Basic and acidic residues" evidence="1">
    <location>
        <begin position="330"/>
        <end position="369"/>
    </location>
</feature>
<evidence type="ECO:0000313" key="2">
    <source>
        <dbReference type="EMBL" id="KAF2670395.1"/>
    </source>
</evidence>
<dbReference type="OrthoDB" id="3357341at2759"/>
<feature type="region of interest" description="Disordered" evidence="1">
    <location>
        <begin position="381"/>
        <end position="431"/>
    </location>
</feature>
<feature type="compositionally biased region" description="Polar residues" evidence="1">
    <location>
        <begin position="273"/>
        <end position="285"/>
    </location>
</feature>
<dbReference type="AlphaFoldDB" id="A0A6A6UDN9"/>
<proteinExistence type="predicted"/>
<name>A0A6A6UDN9_9PEZI</name>
<feature type="compositionally biased region" description="Basic and acidic residues" evidence="1">
    <location>
        <begin position="381"/>
        <end position="403"/>
    </location>
</feature>
<reference evidence="2" key="1">
    <citation type="journal article" date="2020" name="Stud. Mycol.">
        <title>101 Dothideomycetes genomes: a test case for predicting lifestyles and emergence of pathogens.</title>
        <authorList>
            <person name="Haridas S."/>
            <person name="Albert R."/>
            <person name="Binder M."/>
            <person name="Bloem J."/>
            <person name="Labutti K."/>
            <person name="Salamov A."/>
            <person name="Andreopoulos B."/>
            <person name="Baker S."/>
            <person name="Barry K."/>
            <person name="Bills G."/>
            <person name="Bluhm B."/>
            <person name="Cannon C."/>
            <person name="Castanera R."/>
            <person name="Culley D."/>
            <person name="Daum C."/>
            <person name="Ezra D."/>
            <person name="Gonzalez J."/>
            <person name="Henrissat B."/>
            <person name="Kuo A."/>
            <person name="Liang C."/>
            <person name="Lipzen A."/>
            <person name="Lutzoni F."/>
            <person name="Magnuson J."/>
            <person name="Mondo S."/>
            <person name="Nolan M."/>
            <person name="Ohm R."/>
            <person name="Pangilinan J."/>
            <person name="Park H.-J."/>
            <person name="Ramirez L."/>
            <person name="Alfaro M."/>
            <person name="Sun H."/>
            <person name="Tritt A."/>
            <person name="Yoshinaga Y."/>
            <person name="Zwiers L.-H."/>
            <person name="Turgeon B."/>
            <person name="Goodwin S."/>
            <person name="Spatafora J."/>
            <person name="Crous P."/>
            <person name="Grigoriev I."/>
        </authorList>
    </citation>
    <scope>NUCLEOTIDE SEQUENCE</scope>
    <source>
        <strain evidence="2">CBS 115976</strain>
    </source>
</reference>
<dbReference type="EMBL" id="MU004234">
    <property type="protein sequence ID" value="KAF2670395.1"/>
    <property type="molecule type" value="Genomic_DNA"/>
</dbReference>